<feature type="domain" description="Amino acid transporter transmembrane" evidence="7">
    <location>
        <begin position="55"/>
        <end position="418"/>
    </location>
</feature>
<accession>A0AAD6MZT5</accession>
<dbReference type="InterPro" id="IPR013057">
    <property type="entry name" value="AA_transpt_TM"/>
</dbReference>
<dbReference type="PANTHER" id="PTHR22950:SF697">
    <property type="entry name" value="AMINO ACID TRANSPORTER (EUROFUNG)"/>
    <property type="match status" value="1"/>
</dbReference>
<evidence type="ECO:0000256" key="3">
    <source>
        <dbReference type="ARBA" id="ARBA00022692"/>
    </source>
</evidence>
<feature type="transmembrane region" description="Helical" evidence="6">
    <location>
        <begin position="208"/>
        <end position="232"/>
    </location>
</feature>
<evidence type="ECO:0000313" key="8">
    <source>
        <dbReference type="EMBL" id="KAJ5738153.1"/>
    </source>
</evidence>
<dbReference type="GO" id="GO:0015179">
    <property type="term" value="F:L-amino acid transmembrane transporter activity"/>
    <property type="evidence" value="ECO:0007669"/>
    <property type="project" value="TreeGrafter"/>
</dbReference>
<dbReference type="FunFam" id="1.20.1740.10:FF:000039">
    <property type="entry name" value="Neutral amino acid transporter (Eurofung)"/>
    <property type="match status" value="1"/>
</dbReference>
<dbReference type="GO" id="GO:0016020">
    <property type="term" value="C:membrane"/>
    <property type="evidence" value="ECO:0007669"/>
    <property type="project" value="UniProtKB-SubCell"/>
</dbReference>
<evidence type="ECO:0000256" key="4">
    <source>
        <dbReference type="ARBA" id="ARBA00022989"/>
    </source>
</evidence>
<gene>
    <name evidence="8" type="ORF">N7493_001308</name>
</gene>
<sequence>MTLKEPDQGFTSDAERTSVTSTEEYETFKKTEDGVAFRDVGWFKACIIFVKALSGGAISIVAWGLFNTYSFVILGNFRVRRPHCHSVADMAEVAGGTIGKEIIGLVFLIGYVLVTGSGIIGVSTALNALSHHAACTVWWSFIAMVVTVALASVRKFTHIGWITYAGFVSIYIAVLIVVIGVTTRDRPAAAPQTGPYELGYVNINNPGFAAGMVASSTIFVSSAGTSAFLPVISEMRNPKDYKKALYPCMALVTASYLAFSLVVYRWTGQWVASPSLGSAGQTIKMVSYGVALLGLIASATLYLHVGAKYLFVRLLANTKHLQSNSVTHWATWLACTIGLGAVSFILAEAIPIFNYLIALVGSLCFAPLAISLPGLLWLYDHGDYLKGSLAQKSKFLFHIGMVLLGVFFLVGATYGVIIEIKAAYADGTIGSTFTCADNSNSS</sequence>
<dbReference type="EMBL" id="JAQJAN010000002">
    <property type="protein sequence ID" value="KAJ5738153.1"/>
    <property type="molecule type" value="Genomic_DNA"/>
</dbReference>
<proteinExistence type="inferred from homology"/>
<dbReference type="AlphaFoldDB" id="A0AAD6MZT5"/>
<feature type="transmembrane region" description="Helical" evidence="6">
    <location>
        <begin position="137"/>
        <end position="154"/>
    </location>
</feature>
<feature type="transmembrane region" description="Helical" evidence="6">
    <location>
        <begin position="102"/>
        <end position="125"/>
    </location>
</feature>
<comment type="subcellular location">
    <subcellularLocation>
        <location evidence="1">Membrane</location>
        <topology evidence="1">Multi-pass membrane protein</topology>
    </subcellularLocation>
</comment>
<organism evidence="8 9">
    <name type="scientific">Penicillium malachiteum</name>
    <dbReference type="NCBI Taxonomy" id="1324776"/>
    <lineage>
        <taxon>Eukaryota</taxon>
        <taxon>Fungi</taxon>
        <taxon>Dikarya</taxon>
        <taxon>Ascomycota</taxon>
        <taxon>Pezizomycotina</taxon>
        <taxon>Eurotiomycetes</taxon>
        <taxon>Eurotiomycetidae</taxon>
        <taxon>Eurotiales</taxon>
        <taxon>Aspergillaceae</taxon>
        <taxon>Penicillium</taxon>
    </lineage>
</organism>
<keyword evidence="4 6" id="KW-1133">Transmembrane helix</keyword>
<dbReference type="Pfam" id="PF01490">
    <property type="entry name" value="Aa_trans"/>
    <property type="match status" value="1"/>
</dbReference>
<protein>
    <recommendedName>
        <fullName evidence="7">Amino acid transporter transmembrane domain-containing protein</fullName>
    </recommendedName>
</protein>
<feature type="transmembrane region" description="Helical" evidence="6">
    <location>
        <begin position="352"/>
        <end position="379"/>
    </location>
</feature>
<keyword evidence="5 6" id="KW-0472">Membrane</keyword>
<evidence type="ECO:0000256" key="2">
    <source>
        <dbReference type="ARBA" id="ARBA00008066"/>
    </source>
</evidence>
<keyword evidence="9" id="KW-1185">Reference proteome</keyword>
<feature type="transmembrane region" description="Helical" evidence="6">
    <location>
        <begin position="395"/>
        <end position="417"/>
    </location>
</feature>
<comment type="caution">
    <text evidence="8">The sequence shown here is derived from an EMBL/GenBank/DDBJ whole genome shotgun (WGS) entry which is preliminary data.</text>
</comment>
<evidence type="ECO:0000256" key="5">
    <source>
        <dbReference type="ARBA" id="ARBA00023136"/>
    </source>
</evidence>
<keyword evidence="3 6" id="KW-0812">Transmembrane</keyword>
<feature type="transmembrane region" description="Helical" evidence="6">
    <location>
        <begin position="244"/>
        <end position="266"/>
    </location>
</feature>
<dbReference type="PANTHER" id="PTHR22950">
    <property type="entry name" value="AMINO ACID TRANSPORTER"/>
    <property type="match status" value="1"/>
</dbReference>
<evidence type="ECO:0000313" key="9">
    <source>
        <dbReference type="Proteomes" id="UP001215712"/>
    </source>
</evidence>
<dbReference type="Proteomes" id="UP001215712">
    <property type="component" value="Unassembled WGS sequence"/>
</dbReference>
<evidence type="ECO:0000256" key="1">
    <source>
        <dbReference type="ARBA" id="ARBA00004141"/>
    </source>
</evidence>
<evidence type="ECO:0000256" key="6">
    <source>
        <dbReference type="SAM" id="Phobius"/>
    </source>
</evidence>
<evidence type="ECO:0000259" key="7">
    <source>
        <dbReference type="Pfam" id="PF01490"/>
    </source>
</evidence>
<reference evidence="8" key="2">
    <citation type="submission" date="2023-01" db="EMBL/GenBank/DDBJ databases">
        <authorList>
            <person name="Petersen C."/>
        </authorList>
    </citation>
    <scope>NUCLEOTIDE SEQUENCE</scope>
    <source>
        <strain evidence="8">IBT 17514</strain>
    </source>
</reference>
<feature type="transmembrane region" description="Helical" evidence="6">
    <location>
        <begin position="326"/>
        <end position="346"/>
    </location>
</feature>
<name>A0AAD6MZT5_9EURO</name>
<comment type="similarity">
    <text evidence="2">Belongs to the amino acid/polyamine transporter 2 family.</text>
</comment>
<feature type="transmembrane region" description="Helical" evidence="6">
    <location>
        <begin position="161"/>
        <end position="181"/>
    </location>
</feature>
<feature type="transmembrane region" description="Helical" evidence="6">
    <location>
        <begin position="42"/>
        <end position="66"/>
    </location>
</feature>
<feature type="transmembrane region" description="Helical" evidence="6">
    <location>
        <begin position="286"/>
        <end position="305"/>
    </location>
</feature>
<reference evidence="8" key="1">
    <citation type="journal article" date="2023" name="IMA Fungus">
        <title>Comparative genomic study of the Penicillium genus elucidates a diverse pangenome and 15 lateral gene transfer events.</title>
        <authorList>
            <person name="Petersen C."/>
            <person name="Sorensen T."/>
            <person name="Nielsen M.R."/>
            <person name="Sondergaard T.E."/>
            <person name="Sorensen J.L."/>
            <person name="Fitzpatrick D.A."/>
            <person name="Frisvad J.C."/>
            <person name="Nielsen K.L."/>
        </authorList>
    </citation>
    <scope>NUCLEOTIDE SEQUENCE</scope>
    <source>
        <strain evidence="8">IBT 17514</strain>
    </source>
</reference>